<dbReference type="KEGG" id="gog:C1280_24695"/>
<dbReference type="CDD" id="cd06171">
    <property type="entry name" value="Sigma70_r4"/>
    <property type="match status" value="1"/>
</dbReference>
<feature type="region of interest" description="Disordered" evidence="5">
    <location>
        <begin position="159"/>
        <end position="181"/>
    </location>
</feature>
<name>A0A2Z3GZF1_9BACT</name>
<dbReference type="InterPro" id="IPR013249">
    <property type="entry name" value="RNA_pol_sigma70_r4_t2"/>
</dbReference>
<evidence type="ECO:0000256" key="5">
    <source>
        <dbReference type="SAM" id="MobiDB-lite"/>
    </source>
</evidence>
<sequence length="181" mass="20602">MGSNGELHQLIDAHYEALYRYAYRLSGSSSDAEDLTQETFGKALARLPQLRELDRARAWLFRILRNLYLHKVRDQKRHRVVPLDAVGDLPGRSADEMPEIDPAKLQQALNDLDETFRTPIILFYFEDFSYRDIADQMELPIGTVMSRLARGKAYLRSRLAPPDGADQEQPALSGDGPKKVT</sequence>
<evidence type="ECO:0000256" key="1">
    <source>
        <dbReference type="ARBA" id="ARBA00010641"/>
    </source>
</evidence>
<gene>
    <name evidence="8" type="ORF">C1280_24695</name>
</gene>
<accession>A0A2Z3GZF1</accession>
<dbReference type="GO" id="GO:0003677">
    <property type="term" value="F:DNA binding"/>
    <property type="evidence" value="ECO:0007669"/>
    <property type="project" value="InterPro"/>
</dbReference>
<dbReference type="InterPro" id="IPR039425">
    <property type="entry name" value="RNA_pol_sigma-70-like"/>
</dbReference>
<dbReference type="EMBL" id="CP025958">
    <property type="protein sequence ID" value="AWM39889.1"/>
    <property type="molecule type" value="Genomic_DNA"/>
</dbReference>
<dbReference type="PANTHER" id="PTHR43133">
    <property type="entry name" value="RNA POLYMERASE ECF-TYPE SIGMA FACTO"/>
    <property type="match status" value="1"/>
</dbReference>
<evidence type="ECO:0000259" key="6">
    <source>
        <dbReference type="Pfam" id="PF04542"/>
    </source>
</evidence>
<evidence type="ECO:0000256" key="3">
    <source>
        <dbReference type="ARBA" id="ARBA00023082"/>
    </source>
</evidence>
<dbReference type="Pfam" id="PF04542">
    <property type="entry name" value="Sigma70_r2"/>
    <property type="match status" value="1"/>
</dbReference>
<evidence type="ECO:0000313" key="9">
    <source>
        <dbReference type="Proteomes" id="UP000245802"/>
    </source>
</evidence>
<dbReference type="PANTHER" id="PTHR43133:SF25">
    <property type="entry name" value="RNA POLYMERASE SIGMA FACTOR RFAY-RELATED"/>
    <property type="match status" value="1"/>
</dbReference>
<reference evidence="8 9" key="1">
    <citation type="submission" date="2018-01" db="EMBL/GenBank/DDBJ databases">
        <title>G. obscuriglobus.</title>
        <authorList>
            <person name="Franke J."/>
            <person name="Blomberg W."/>
            <person name="Selmecki A."/>
        </authorList>
    </citation>
    <scope>NUCLEOTIDE SEQUENCE [LARGE SCALE GENOMIC DNA]</scope>
    <source>
        <strain evidence="8 9">DSM 5831</strain>
    </source>
</reference>
<dbReference type="GO" id="GO:0006352">
    <property type="term" value="P:DNA-templated transcription initiation"/>
    <property type="evidence" value="ECO:0007669"/>
    <property type="project" value="InterPro"/>
</dbReference>
<dbReference type="SUPFAM" id="SSF88946">
    <property type="entry name" value="Sigma2 domain of RNA polymerase sigma factors"/>
    <property type="match status" value="1"/>
</dbReference>
<keyword evidence="4" id="KW-0804">Transcription</keyword>
<dbReference type="NCBIfam" id="TIGR02937">
    <property type="entry name" value="sigma70-ECF"/>
    <property type="match status" value="1"/>
</dbReference>
<dbReference type="InterPro" id="IPR036388">
    <property type="entry name" value="WH-like_DNA-bd_sf"/>
</dbReference>
<protein>
    <submittedName>
        <fullName evidence="8">RNA polymerase subunit sigma</fullName>
    </submittedName>
</protein>
<comment type="similarity">
    <text evidence="1">Belongs to the sigma-70 factor family. ECF subfamily.</text>
</comment>
<dbReference type="GO" id="GO:0016987">
    <property type="term" value="F:sigma factor activity"/>
    <property type="evidence" value="ECO:0007669"/>
    <property type="project" value="UniProtKB-KW"/>
</dbReference>
<dbReference type="Proteomes" id="UP000245802">
    <property type="component" value="Chromosome"/>
</dbReference>
<feature type="domain" description="RNA polymerase sigma factor 70 region 4 type 2" evidence="7">
    <location>
        <begin position="104"/>
        <end position="154"/>
    </location>
</feature>
<dbReference type="InterPro" id="IPR014284">
    <property type="entry name" value="RNA_pol_sigma-70_dom"/>
</dbReference>
<evidence type="ECO:0000256" key="4">
    <source>
        <dbReference type="ARBA" id="ARBA00023163"/>
    </source>
</evidence>
<proteinExistence type="inferred from homology"/>
<keyword evidence="9" id="KW-1185">Reference proteome</keyword>
<dbReference type="AlphaFoldDB" id="A0A2Z3GZF1"/>
<evidence type="ECO:0000313" key="8">
    <source>
        <dbReference type="EMBL" id="AWM39889.1"/>
    </source>
</evidence>
<organism evidence="8 9">
    <name type="scientific">Gemmata obscuriglobus</name>
    <dbReference type="NCBI Taxonomy" id="114"/>
    <lineage>
        <taxon>Bacteria</taxon>
        <taxon>Pseudomonadati</taxon>
        <taxon>Planctomycetota</taxon>
        <taxon>Planctomycetia</taxon>
        <taxon>Gemmatales</taxon>
        <taxon>Gemmataceae</taxon>
        <taxon>Gemmata</taxon>
    </lineage>
</organism>
<keyword evidence="2" id="KW-0805">Transcription regulation</keyword>
<evidence type="ECO:0000259" key="7">
    <source>
        <dbReference type="Pfam" id="PF08281"/>
    </source>
</evidence>
<dbReference type="Gene3D" id="1.10.10.10">
    <property type="entry name" value="Winged helix-like DNA-binding domain superfamily/Winged helix DNA-binding domain"/>
    <property type="match status" value="1"/>
</dbReference>
<keyword evidence="3" id="KW-0731">Sigma factor</keyword>
<feature type="domain" description="RNA polymerase sigma-70 region 2" evidence="6">
    <location>
        <begin position="10"/>
        <end position="77"/>
    </location>
</feature>
<dbReference type="RefSeq" id="WP_010045294.1">
    <property type="nucleotide sequence ID" value="NZ_CP025958.1"/>
</dbReference>
<dbReference type="OrthoDB" id="273082at2"/>
<dbReference type="Gene3D" id="1.10.1740.10">
    <property type="match status" value="1"/>
</dbReference>
<evidence type="ECO:0000256" key="2">
    <source>
        <dbReference type="ARBA" id="ARBA00023015"/>
    </source>
</evidence>
<dbReference type="InterPro" id="IPR013324">
    <property type="entry name" value="RNA_pol_sigma_r3/r4-like"/>
</dbReference>
<dbReference type="InterPro" id="IPR007627">
    <property type="entry name" value="RNA_pol_sigma70_r2"/>
</dbReference>
<dbReference type="SUPFAM" id="SSF88659">
    <property type="entry name" value="Sigma3 and sigma4 domains of RNA polymerase sigma factors"/>
    <property type="match status" value="1"/>
</dbReference>
<dbReference type="InterPro" id="IPR013325">
    <property type="entry name" value="RNA_pol_sigma_r2"/>
</dbReference>
<dbReference type="Pfam" id="PF08281">
    <property type="entry name" value="Sigma70_r4_2"/>
    <property type="match status" value="1"/>
</dbReference>